<evidence type="ECO:0000313" key="2">
    <source>
        <dbReference type="EMBL" id="GFI40422.1"/>
    </source>
</evidence>
<name>A0A1I0B897_9FIRM</name>
<reference evidence="4" key="2">
    <citation type="submission" date="2016-10" db="EMBL/GenBank/DDBJ databases">
        <authorList>
            <person name="Varghese N."/>
            <person name="Submissions S."/>
        </authorList>
    </citation>
    <scope>NUCLEOTIDE SEQUENCE [LARGE SCALE GENOMIC DNA]</scope>
    <source>
        <strain evidence="4">DSM 1551</strain>
    </source>
</reference>
<dbReference type="Pfam" id="PF02441">
    <property type="entry name" value="Flavoprotein"/>
    <property type="match status" value="1"/>
</dbReference>
<dbReference type="GeneID" id="78287058"/>
<dbReference type="InterPro" id="IPR003382">
    <property type="entry name" value="Flavoprotein"/>
</dbReference>
<reference evidence="2 5" key="3">
    <citation type="journal article" date="2020" name="Microbiome">
        <title>Single-cell genomics of uncultured bacteria reveals dietary fiber responders in the mouse gut microbiota.</title>
        <authorList>
            <person name="Chijiiwa R."/>
            <person name="Hosokawa M."/>
            <person name="Kogawa M."/>
            <person name="Nishikawa Y."/>
            <person name="Ide K."/>
            <person name="Sakanashi C."/>
            <person name="Takahashi K."/>
            <person name="Takeyama H."/>
        </authorList>
    </citation>
    <scope>NUCLEOTIDE SEQUENCE [LARGE SCALE GENOMIC DNA]</scope>
    <source>
        <strain evidence="2">IMSAGC_017</strain>
    </source>
</reference>
<feature type="domain" description="Flavoprotein" evidence="1">
    <location>
        <begin position="5"/>
        <end position="162"/>
    </location>
</feature>
<dbReference type="EMBL" id="BLMI01000049">
    <property type="protein sequence ID" value="GFI40422.1"/>
    <property type="molecule type" value="Genomic_DNA"/>
</dbReference>
<dbReference type="RefSeq" id="WP_092351208.1">
    <property type="nucleotide sequence ID" value="NZ_BLMI01000049.1"/>
</dbReference>
<dbReference type="GO" id="GO:0016491">
    <property type="term" value="F:oxidoreductase activity"/>
    <property type="evidence" value="ECO:0007669"/>
    <property type="project" value="UniProtKB-KW"/>
</dbReference>
<gene>
    <name evidence="2" type="primary">dpaB</name>
    <name evidence="2" type="ORF">IMSAGC017_00454</name>
    <name evidence="3" type="ORF">SAMN04489758_10110</name>
</gene>
<reference evidence="3" key="1">
    <citation type="submission" date="2016-10" db="EMBL/GenBank/DDBJ databases">
        <authorList>
            <person name="de Groot N.N."/>
        </authorList>
    </citation>
    <scope>NUCLEOTIDE SEQUENCE [LARGE SCALE GENOMIC DNA]</scope>
    <source>
        <strain evidence="3">DSM 1551</strain>
    </source>
</reference>
<dbReference type="NCBIfam" id="NF006161">
    <property type="entry name" value="PRK08305.1"/>
    <property type="match status" value="1"/>
</dbReference>
<sequence>MLKNKKIGIGITGSFCSLKKSMVVIKELVKQECDLYIFVSEKILTCDTRFDQADELIEEIEKIVKRKVISDVVNAEIFGPKIPLDLMLVMPCSGNTLAKLTYGINDNAVTMACKSTLRNENNVVLAIATNDALSNSGKNIMQILNTKHFYLVPMYQDDCVKKPNSMLFDENLVIQTLINSLNNKQIQPVFEGIKDV</sequence>
<keyword evidence="2" id="KW-0560">Oxidoreductase</keyword>
<dbReference type="InterPro" id="IPR036551">
    <property type="entry name" value="Flavin_trans-like"/>
</dbReference>
<dbReference type="Proteomes" id="UP000490821">
    <property type="component" value="Unassembled WGS sequence"/>
</dbReference>
<dbReference type="EMBL" id="FOIN01000001">
    <property type="protein sequence ID" value="SET03013.1"/>
    <property type="molecule type" value="Genomic_DNA"/>
</dbReference>
<protein>
    <submittedName>
        <fullName evidence="3">Dipicolinate synthase subunit B</fullName>
        <ecNumber evidence="2">1.3.1.-</ecNumber>
    </submittedName>
</protein>
<evidence type="ECO:0000313" key="3">
    <source>
        <dbReference type="EMBL" id="SET03013.1"/>
    </source>
</evidence>
<dbReference type="Proteomes" id="UP000198558">
    <property type="component" value="Unassembled WGS sequence"/>
</dbReference>
<evidence type="ECO:0000313" key="5">
    <source>
        <dbReference type="Proteomes" id="UP000490821"/>
    </source>
</evidence>
<dbReference type="AlphaFoldDB" id="A0A1I0B897"/>
<dbReference type="EC" id="1.3.1.-" evidence="2"/>
<dbReference type="OrthoDB" id="9792688at2"/>
<accession>A0A1I0B897</accession>
<dbReference type="SUPFAM" id="SSF52507">
    <property type="entry name" value="Homo-oligomeric flavin-containing Cys decarboxylases, HFCD"/>
    <property type="match status" value="1"/>
</dbReference>
<evidence type="ECO:0000259" key="1">
    <source>
        <dbReference type="Pfam" id="PF02441"/>
    </source>
</evidence>
<evidence type="ECO:0000313" key="4">
    <source>
        <dbReference type="Proteomes" id="UP000198558"/>
    </source>
</evidence>
<proteinExistence type="predicted"/>
<keyword evidence="4" id="KW-1185">Reference proteome</keyword>
<organism evidence="3 4">
    <name type="scientific">Thomasclavelia cocleata</name>
    <dbReference type="NCBI Taxonomy" id="69824"/>
    <lineage>
        <taxon>Bacteria</taxon>
        <taxon>Bacillati</taxon>
        <taxon>Bacillota</taxon>
        <taxon>Erysipelotrichia</taxon>
        <taxon>Erysipelotrichales</taxon>
        <taxon>Coprobacillaceae</taxon>
        <taxon>Thomasclavelia</taxon>
    </lineage>
</organism>
<dbReference type="Gene3D" id="3.40.50.1950">
    <property type="entry name" value="Flavin prenyltransferase-like"/>
    <property type="match status" value="1"/>
</dbReference>